<dbReference type="EMBL" id="LN829119">
    <property type="protein sequence ID" value="CPR22346.1"/>
    <property type="molecule type" value="Genomic_DNA"/>
</dbReference>
<sequence>MLLGDLIKQLDDEAAATEALLSIGDIAFIVRIQELAAAEETALGAYLRRKISHFSATADADTWMAVMMTSSRSKNPGGNCLRAILETTCMPGGGCADTSEGQA</sequence>
<evidence type="ECO:0000313" key="2">
    <source>
        <dbReference type="Proteomes" id="UP000033187"/>
    </source>
</evidence>
<dbReference type="AlphaFoldDB" id="A0A0D6JK68"/>
<dbReference type="KEGG" id="fil:BN1229_v1_3789"/>
<keyword evidence="2" id="KW-1185">Reference proteome</keyword>
<dbReference type="RefSeq" id="WP_046479429.1">
    <property type="nucleotide sequence ID" value="NZ_LN829118.1"/>
</dbReference>
<organism evidence="1 2">
    <name type="scientific">Candidatus Filomicrobium marinum</name>
    <dbReference type="NCBI Taxonomy" id="1608628"/>
    <lineage>
        <taxon>Bacteria</taxon>
        <taxon>Pseudomonadati</taxon>
        <taxon>Pseudomonadota</taxon>
        <taxon>Alphaproteobacteria</taxon>
        <taxon>Hyphomicrobiales</taxon>
        <taxon>Hyphomicrobiaceae</taxon>
        <taxon>Filomicrobium</taxon>
    </lineage>
</organism>
<evidence type="ECO:0000313" key="1">
    <source>
        <dbReference type="EMBL" id="CPR22346.1"/>
    </source>
</evidence>
<dbReference type="Proteomes" id="UP000033187">
    <property type="component" value="Chromosome 1"/>
</dbReference>
<proteinExistence type="predicted"/>
<gene>
    <name evidence="1" type="ORF">YBN1229_v1_3779</name>
</gene>
<reference evidence="2" key="1">
    <citation type="submission" date="2015-02" db="EMBL/GenBank/DDBJ databases">
        <authorList>
            <person name="Chooi Y.-H."/>
        </authorList>
    </citation>
    <scope>NUCLEOTIDE SEQUENCE [LARGE SCALE GENOMIC DNA]</scope>
    <source>
        <strain evidence="2">strain Y</strain>
    </source>
</reference>
<accession>A0A0D6JK68</accession>
<dbReference type="KEGG" id="fiy:BN1229_v1_3779"/>
<name>A0A0D6JK68_9HYPH</name>
<protein>
    <submittedName>
        <fullName evidence="1">Uncharacterized protein</fullName>
    </submittedName>
</protein>